<evidence type="ECO:0000313" key="1">
    <source>
        <dbReference type="EMBL" id="RKU39746.1"/>
    </source>
</evidence>
<dbReference type="GO" id="GO:0005829">
    <property type="term" value="C:cytosol"/>
    <property type="evidence" value="ECO:0007669"/>
    <property type="project" value="TreeGrafter"/>
</dbReference>
<dbReference type="STRING" id="177199.A0A420XVX3"/>
<keyword evidence="2" id="KW-1185">Reference proteome</keyword>
<dbReference type="Pfam" id="PF10294">
    <property type="entry name" value="Methyltransf_16"/>
    <property type="match status" value="1"/>
</dbReference>
<dbReference type="InterPro" id="IPR019410">
    <property type="entry name" value="Methyltransf_16"/>
</dbReference>
<proteinExistence type="predicted"/>
<dbReference type="OrthoDB" id="413520at2759"/>
<evidence type="ECO:0000313" key="2">
    <source>
        <dbReference type="Proteomes" id="UP000275385"/>
    </source>
</evidence>
<accession>A0A420XVX3</accession>
<dbReference type="GO" id="GO:0008757">
    <property type="term" value="F:S-adenosylmethionine-dependent methyltransferase activity"/>
    <property type="evidence" value="ECO:0007669"/>
    <property type="project" value="UniProtKB-ARBA"/>
</dbReference>
<dbReference type="SUPFAM" id="SSF53335">
    <property type="entry name" value="S-adenosyl-L-methionine-dependent methyltransferases"/>
    <property type="match status" value="1"/>
</dbReference>
<sequence length="420" mass="45750">MHYIRLLRPPIFESSRAGLKIKVVVSITTDLGDSFLTPDAPLGVRVHVKSQSKTGPVWTELTSRTSPPTWRAGLRVLKLELPIPPALSRVFQLHVRPADERLVASKSSVMANGAQGLIVPVWVDVAAPGEESAHVCSRILKLFDDKPYTLHVEEEIGETNLARHIWDGGLMAVAHLANLLASTPPPPGMVEGLIGVKEILAQDKELNILEIGSGIGTLGIGLAQILQAGVLGRTKGANVLMTDLPEAEERIWANILRYNSASNAVPGDSSERAEVSVDYENLDWEDGMKGVFGPKVRARLWDLIIISDCTYNTSTLMALANTLAQVNRANNELPDLPLVSGPGADGDGPSEPGWHSKLMLATKPRHVSERAFLGYFKGACYYEGEHVELPLPMLDGDAQKVEIYLFTKKAWTKNIMLAEL</sequence>
<dbReference type="EMBL" id="QVQW01000155">
    <property type="protein sequence ID" value="RKU39746.1"/>
    <property type="molecule type" value="Genomic_DNA"/>
</dbReference>
<gene>
    <name evidence="1" type="ORF">DL546_000727</name>
</gene>
<dbReference type="AlphaFoldDB" id="A0A420XVX3"/>
<comment type="caution">
    <text evidence="1">The sequence shown here is derived from an EMBL/GenBank/DDBJ whole genome shotgun (WGS) entry which is preliminary data.</text>
</comment>
<dbReference type="Proteomes" id="UP000275385">
    <property type="component" value="Unassembled WGS sequence"/>
</dbReference>
<dbReference type="PANTHER" id="PTHR14614:SF132">
    <property type="entry name" value="PROTEIN-LYSINE METHYLTRANSFERASE C42C1.13"/>
    <property type="match status" value="1"/>
</dbReference>
<reference evidence="1 2" key="1">
    <citation type="submission" date="2018-08" db="EMBL/GenBank/DDBJ databases">
        <title>Draft genome of the lignicolous fungus Coniochaeta pulveracea.</title>
        <authorList>
            <person name="Borstlap C.J."/>
            <person name="De Witt R.N."/>
            <person name="Botha A."/>
            <person name="Volschenk H."/>
        </authorList>
    </citation>
    <scope>NUCLEOTIDE SEQUENCE [LARGE SCALE GENOMIC DNA]</scope>
    <source>
        <strain evidence="1 2">CAB683</strain>
    </source>
</reference>
<organism evidence="1 2">
    <name type="scientific">Coniochaeta pulveracea</name>
    <dbReference type="NCBI Taxonomy" id="177199"/>
    <lineage>
        <taxon>Eukaryota</taxon>
        <taxon>Fungi</taxon>
        <taxon>Dikarya</taxon>
        <taxon>Ascomycota</taxon>
        <taxon>Pezizomycotina</taxon>
        <taxon>Sordariomycetes</taxon>
        <taxon>Sordariomycetidae</taxon>
        <taxon>Coniochaetales</taxon>
        <taxon>Coniochaetaceae</taxon>
        <taxon>Coniochaeta</taxon>
    </lineage>
</organism>
<name>A0A420XVX3_9PEZI</name>
<dbReference type="InterPro" id="IPR029063">
    <property type="entry name" value="SAM-dependent_MTases_sf"/>
</dbReference>
<dbReference type="PANTHER" id="PTHR14614">
    <property type="entry name" value="HEPATOCELLULAR CARCINOMA-ASSOCIATED ANTIGEN"/>
    <property type="match status" value="1"/>
</dbReference>
<dbReference type="Gene3D" id="3.40.50.150">
    <property type="entry name" value="Vaccinia Virus protein VP39"/>
    <property type="match status" value="1"/>
</dbReference>
<protein>
    <submittedName>
        <fullName evidence="1">Uncharacterized protein</fullName>
    </submittedName>
</protein>